<evidence type="ECO:0000256" key="6">
    <source>
        <dbReference type="ARBA" id="ARBA00022840"/>
    </source>
</evidence>
<dbReference type="GO" id="GO:0055085">
    <property type="term" value="P:transmembrane transport"/>
    <property type="evidence" value="ECO:0007669"/>
    <property type="project" value="UniProtKB-ARBA"/>
</dbReference>
<gene>
    <name evidence="9" type="primary">oppD</name>
    <name evidence="9" type="ORF">AD928_06545</name>
</gene>
<comment type="similarity">
    <text evidence="2">Belongs to the ABC transporter superfamily.</text>
</comment>
<dbReference type="PATRIC" id="fig|178900.5.peg.1065"/>
<evidence type="ECO:0000256" key="4">
    <source>
        <dbReference type="ARBA" id="ARBA00022475"/>
    </source>
</evidence>
<dbReference type="InterPro" id="IPR003439">
    <property type="entry name" value="ABC_transporter-like_ATP-bd"/>
</dbReference>
<comment type="subcellular location">
    <subcellularLocation>
        <location evidence="1">Cell inner membrane</location>
        <topology evidence="1">Peripheral membrane protein</topology>
    </subcellularLocation>
</comment>
<dbReference type="SUPFAM" id="SSF52540">
    <property type="entry name" value="P-loop containing nucleoside triphosphate hydrolases"/>
    <property type="match status" value="1"/>
</dbReference>
<feature type="domain" description="ABC transporter" evidence="8">
    <location>
        <begin position="14"/>
        <end position="264"/>
    </location>
</feature>
<dbReference type="Proteomes" id="UP000075473">
    <property type="component" value="Unassembled WGS sequence"/>
</dbReference>
<dbReference type="InterPro" id="IPR027417">
    <property type="entry name" value="P-loop_NTPase"/>
</dbReference>
<dbReference type="SMART" id="SM00382">
    <property type="entry name" value="AAA"/>
    <property type="match status" value="1"/>
</dbReference>
<evidence type="ECO:0000256" key="3">
    <source>
        <dbReference type="ARBA" id="ARBA00022448"/>
    </source>
</evidence>
<dbReference type="InterPro" id="IPR050388">
    <property type="entry name" value="ABC_Ni/Peptide_Import"/>
</dbReference>
<sequence>MPAEIAPPMTAPLLDVRDLCVSFPSRGRMIPIVEHVSFTLGERDILGLVGESGSGKSVTAMALMGLIDSPGVQITGSALFRGQELVGMPQKQLRRLRGREIAMIFQDPMTAFTPVYTIGWQIDEQIRAHERLSRKQARARTVELLAEMGVPDPARTADRYPHQLSGGLRQRAMIAMALSCNPSLLIADEPTTALDVTVQAQILDLIRSLRSTYGSSVLLITHDMGVVAETCDTTLVLYSGRVAETGPTEVLFAHPGHPYTAALLASIPPLDGPRPHRLPAIAGAPPAPLERPAGCAFAPRCTYVHDTCLPAPPPPLVPTGYDPLAAPQDDATAQVSAAAPSTQPVQFAACVLPAEGTPLPPRLTYSELSAGDEADATGFPPSSFAAGEPH</sequence>
<dbReference type="FunFam" id="3.40.50.300:FF:000016">
    <property type="entry name" value="Oligopeptide ABC transporter ATP-binding component"/>
    <property type="match status" value="1"/>
</dbReference>
<dbReference type="PROSITE" id="PS50893">
    <property type="entry name" value="ABC_TRANSPORTER_2"/>
    <property type="match status" value="1"/>
</dbReference>
<keyword evidence="4" id="KW-1003">Cell membrane</keyword>
<evidence type="ECO:0000256" key="2">
    <source>
        <dbReference type="ARBA" id="ARBA00005417"/>
    </source>
</evidence>
<dbReference type="Gene3D" id="3.40.50.300">
    <property type="entry name" value="P-loop containing nucleotide triphosphate hydrolases"/>
    <property type="match status" value="1"/>
</dbReference>
<dbReference type="GO" id="GO:0016887">
    <property type="term" value="F:ATP hydrolysis activity"/>
    <property type="evidence" value="ECO:0007669"/>
    <property type="project" value="InterPro"/>
</dbReference>
<dbReference type="GO" id="GO:0015833">
    <property type="term" value="P:peptide transport"/>
    <property type="evidence" value="ECO:0007669"/>
    <property type="project" value="InterPro"/>
</dbReference>
<evidence type="ECO:0000256" key="1">
    <source>
        <dbReference type="ARBA" id="ARBA00004417"/>
    </source>
</evidence>
<evidence type="ECO:0000259" key="8">
    <source>
        <dbReference type="PROSITE" id="PS50893"/>
    </source>
</evidence>
<dbReference type="CDD" id="cd03257">
    <property type="entry name" value="ABC_NikE_OppD_transporters"/>
    <property type="match status" value="1"/>
</dbReference>
<dbReference type="AlphaFoldDB" id="A0A149QC19"/>
<proteinExistence type="inferred from homology"/>
<dbReference type="PANTHER" id="PTHR43297:SF2">
    <property type="entry name" value="DIPEPTIDE TRANSPORT ATP-BINDING PROTEIN DPPD"/>
    <property type="match status" value="1"/>
</dbReference>
<name>A0A149QC19_9PROT</name>
<dbReference type="InterPro" id="IPR013563">
    <property type="entry name" value="Oligopep_ABC_C"/>
</dbReference>
<comment type="caution">
    <text evidence="9">The sequence shown here is derived from an EMBL/GenBank/DDBJ whole genome shotgun (WGS) entry which is preliminary data.</text>
</comment>
<evidence type="ECO:0000256" key="5">
    <source>
        <dbReference type="ARBA" id="ARBA00022741"/>
    </source>
</evidence>
<dbReference type="GO" id="GO:0005886">
    <property type="term" value="C:plasma membrane"/>
    <property type="evidence" value="ECO:0007669"/>
    <property type="project" value="UniProtKB-SubCell"/>
</dbReference>
<dbReference type="Pfam" id="PF00005">
    <property type="entry name" value="ABC_tran"/>
    <property type="match status" value="1"/>
</dbReference>
<organism evidence="9 10">
    <name type="scientific">Acetobacter cerevisiae</name>
    <dbReference type="NCBI Taxonomy" id="178900"/>
    <lineage>
        <taxon>Bacteria</taxon>
        <taxon>Pseudomonadati</taxon>
        <taxon>Pseudomonadota</taxon>
        <taxon>Alphaproteobacteria</taxon>
        <taxon>Acetobacterales</taxon>
        <taxon>Acetobacteraceae</taxon>
        <taxon>Acetobacter</taxon>
    </lineage>
</organism>
<evidence type="ECO:0000256" key="7">
    <source>
        <dbReference type="ARBA" id="ARBA00023136"/>
    </source>
</evidence>
<dbReference type="Pfam" id="PF08352">
    <property type="entry name" value="oligo_HPY"/>
    <property type="match status" value="1"/>
</dbReference>
<protein>
    <submittedName>
        <fullName evidence="9">Oligopeptide transporter ATP-binding component</fullName>
    </submittedName>
</protein>
<dbReference type="GO" id="GO:0005524">
    <property type="term" value="F:ATP binding"/>
    <property type="evidence" value="ECO:0007669"/>
    <property type="project" value="UniProtKB-KW"/>
</dbReference>
<evidence type="ECO:0000313" key="10">
    <source>
        <dbReference type="Proteomes" id="UP000075473"/>
    </source>
</evidence>
<accession>A0A149QC19</accession>
<dbReference type="EMBL" id="LHZA01000138">
    <property type="protein sequence ID" value="KXU94921.1"/>
    <property type="molecule type" value="Genomic_DNA"/>
</dbReference>
<evidence type="ECO:0000313" key="9">
    <source>
        <dbReference type="EMBL" id="KXU94921.1"/>
    </source>
</evidence>
<keyword evidence="5" id="KW-0547">Nucleotide-binding</keyword>
<dbReference type="PANTHER" id="PTHR43297">
    <property type="entry name" value="OLIGOPEPTIDE TRANSPORT ATP-BINDING PROTEIN APPD"/>
    <property type="match status" value="1"/>
</dbReference>
<keyword evidence="3" id="KW-0813">Transport</keyword>
<dbReference type="InterPro" id="IPR003593">
    <property type="entry name" value="AAA+_ATPase"/>
</dbReference>
<keyword evidence="7" id="KW-0472">Membrane</keyword>
<reference evidence="9 10" key="1">
    <citation type="submission" date="2015-06" db="EMBL/GenBank/DDBJ databases">
        <title>Improved classification and identification of acetic acid bacteria using matrix-assisted laser desorption/ionization time-of-flight mass spectrometry; Gluconobacter nephelii and Gluconobacter uchimurae are later heterotypic synonyms of Gluconobacter japonicus and Gluconobacter oxydans, respectively.</title>
        <authorList>
            <person name="Li L."/>
            <person name="Cleenwerck I."/>
            <person name="De Vuyst L."/>
            <person name="Vandamme P."/>
        </authorList>
    </citation>
    <scope>NUCLEOTIDE SEQUENCE [LARGE SCALE GENOMIC DNA]</scope>
    <source>
        <strain evidence="9 10">LMG 1625</strain>
    </source>
</reference>
<keyword evidence="6 9" id="KW-0067">ATP-binding</keyword>
<dbReference type="NCBIfam" id="TIGR01727">
    <property type="entry name" value="oligo_HPY"/>
    <property type="match status" value="1"/>
</dbReference>
<dbReference type="RefSeq" id="WP_062249221.1">
    <property type="nucleotide sequence ID" value="NZ_LHZA01000138.1"/>
</dbReference>